<dbReference type="Pfam" id="PF14436">
    <property type="entry name" value="EndoU_bacteria"/>
    <property type="match status" value="1"/>
</dbReference>
<accession>A0A1H3MGU4</accession>
<dbReference type="GO" id="GO:0004519">
    <property type="term" value="F:endonuclease activity"/>
    <property type="evidence" value="ECO:0007669"/>
    <property type="project" value="InterPro"/>
</dbReference>
<feature type="domain" description="Bacterial EndoU nuclease" evidence="1">
    <location>
        <begin position="33"/>
        <end position="160"/>
    </location>
</feature>
<keyword evidence="3" id="KW-1185">Reference proteome</keyword>
<dbReference type="Proteomes" id="UP000199632">
    <property type="component" value="Unassembled WGS sequence"/>
</dbReference>
<dbReference type="OrthoDB" id="9809490at2"/>
<dbReference type="AlphaFoldDB" id="A0A1H3MGU4"/>
<dbReference type="RefSeq" id="WP_090788493.1">
    <property type="nucleotide sequence ID" value="NZ_FNQB01000001.1"/>
</dbReference>
<evidence type="ECO:0000313" key="2">
    <source>
        <dbReference type="EMBL" id="SDY75871.1"/>
    </source>
</evidence>
<evidence type="ECO:0000259" key="1">
    <source>
        <dbReference type="Pfam" id="PF14436"/>
    </source>
</evidence>
<name>A0A1H3MGU4_9ACTN</name>
<protein>
    <submittedName>
        <fullName evidence="2">EndoU nuclease</fullName>
    </submittedName>
</protein>
<proteinExistence type="predicted"/>
<gene>
    <name evidence="2" type="ORF">SAMN05421684_1399</name>
</gene>
<reference evidence="3" key="1">
    <citation type="submission" date="2016-10" db="EMBL/GenBank/DDBJ databases">
        <authorList>
            <person name="Varghese N."/>
            <person name="Submissions S."/>
        </authorList>
    </citation>
    <scope>NUCLEOTIDE SEQUENCE [LARGE SCALE GENOMIC DNA]</scope>
    <source>
        <strain evidence="3">DSM 44718</strain>
    </source>
</reference>
<dbReference type="STRING" id="137265.SAMN05421684_1399"/>
<evidence type="ECO:0000313" key="3">
    <source>
        <dbReference type="Proteomes" id="UP000199632"/>
    </source>
</evidence>
<dbReference type="InterPro" id="IPR029501">
    <property type="entry name" value="EndoU_bac"/>
</dbReference>
<sequence length="165" mass="18118">MIVARAGRAGSGGSAGLFEPALRWMRKKVQTSRRHHHVFRGEVRGTAPRGPQGSGWHHRFMGQDPPDRRVVRVTRQGVDGTYAADVEMRGGPAGAWYPKPAGSSFFPDNWTPQRVDRAINDAFDSGGTIPGTGGRRWRGMADGVLIEGSYHRNGRTWNSGWPIVS</sequence>
<dbReference type="EMBL" id="FNQB01000001">
    <property type="protein sequence ID" value="SDY75871.1"/>
    <property type="molecule type" value="Genomic_DNA"/>
</dbReference>
<organism evidence="2 3">
    <name type="scientific">Asanoa ishikariensis</name>
    <dbReference type="NCBI Taxonomy" id="137265"/>
    <lineage>
        <taxon>Bacteria</taxon>
        <taxon>Bacillati</taxon>
        <taxon>Actinomycetota</taxon>
        <taxon>Actinomycetes</taxon>
        <taxon>Micromonosporales</taxon>
        <taxon>Micromonosporaceae</taxon>
        <taxon>Asanoa</taxon>
    </lineage>
</organism>